<accession>A0A2H0URC7</accession>
<organism evidence="3 4">
    <name type="scientific">Candidatus Harrisonbacteria bacterium CG10_big_fil_rev_8_21_14_0_10_40_38</name>
    <dbReference type="NCBI Taxonomy" id="1974583"/>
    <lineage>
        <taxon>Bacteria</taxon>
        <taxon>Candidatus Harrisoniibacteriota</taxon>
    </lineage>
</organism>
<feature type="domain" description="Band 7" evidence="2">
    <location>
        <begin position="23"/>
        <end position="245"/>
    </location>
</feature>
<evidence type="ECO:0000313" key="4">
    <source>
        <dbReference type="Proteomes" id="UP000231157"/>
    </source>
</evidence>
<reference evidence="4" key="1">
    <citation type="submission" date="2017-09" db="EMBL/GenBank/DDBJ databases">
        <title>Depth-based differentiation of microbial function through sediment-hosted aquifers and enrichment of novel symbionts in the deep terrestrial subsurface.</title>
        <authorList>
            <person name="Probst A.J."/>
            <person name="Ladd B."/>
            <person name="Jarett J.K."/>
            <person name="Geller-Mcgrath D.E."/>
            <person name="Sieber C.M.K."/>
            <person name="Emerson J.B."/>
            <person name="Anantharaman K."/>
            <person name="Thomas B.C."/>
            <person name="Malmstrom R."/>
            <person name="Stieglmeier M."/>
            <person name="Klingl A."/>
            <person name="Woyke T."/>
            <person name="Ryan C.M."/>
            <person name="Banfield J.F."/>
        </authorList>
    </citation>
    <scope>NUCLEOTIDE SEQUENCE [LARGE SCALE GENOMIC DNA]</scope>
</reference>
<gene>
    <name evidence="3" type="ORF">COU07_03535</name>
</gene>
<evidence type="ECO:0000259" key="2">
    <source>
        <dbReference type="Pfam" id="PF01145"/>
    </source>
</evidence>
<keyword evidence="1" id="KW-0812">Transmembrane</keyword>
<protein>
    <recommendedName>
        <fullName evidence="2">Band 7 domain-containing protein</fullName>
    </recommendedName>
</protein>
<evidence type="ECO:0000313" key="3">
    <source>
        <dbReference type="EMBL" id="PIR88943.1"/>
    </source>
</evidence>
<evidence type="ECO:0000256" key="1">
    <source>
        <dbReference type="SAM" id="Phobius"/>
    </source>
</evidence>
<dbReference type="AlphaFoldDB" id="A0A2H0URC7"/>
<keyword evidence="1" id="KW-1133">Transmembrane helix</keyword>
<dbReference type="Gene3D" id="3.30.479.30">
    <property type="entry name" value="Band 7 domain"/>
    <property type="match status" value="1"/>
</dbReference>
<proteinExistence type="predicted"/>
<sequence>MNWLMIIGIIAVLIAITFPSIIIIPTVNYGLVLRFSRRTGRVLKEGLRFIIPFIEKVQLFEYKQERTPIDETFLAHDQFEVRVKGSILWQPDRRLLKTFIQRSEDSIRGGMGETVQSILGIVAGQKGGSDFIREREAIDLLINAVLRLETPPHINKAPGEWLAYYNDNRDGVREALEVKTNGKKKKNMEDEPLKSEREISDIERLFGIEIHRFALADVSFGEATTKALEQKKQNEARADAAQSKLRLIDEYIYKGVTPQQAIVASEVSLGESEKRKSSHIDISGIDIPAIIKVLKGKE</sequence>
<feature type="transmembrane region" description="Helical" evidence="1">
    <location>
        <begin position="6"/>
        <end position="31"/>
    </location>
</feature>
<dbReference type="InterPro" id="IPR001107">
    <property type="entry name" value="Band_7"/>
</dbReference>
<dbReference type="Pfam" id="PF01145">
    <property type="entry name" value="Band_7"/>
    <property type="match status" value="1"/>
</dbReference>
<comment type="caution">
    <text evidence="3">The sequence shown here is derived from an EMBL/GenBank/DDBJ whole genome shotgun (WGS) entry which is preliminary data.</text>
</comment>
<dbReference type="Proteomes" id="UP000231157">
    <property type="component" value="Unassembled WGS sequence"/>
</dbReference>
<dbReference type="InterPro" id="IPR036013">
    <property type="entry name" value="Band_7/SPFH_dom_sf"/>
</dbReference>
<keyword evidence="1" id="KW-0472">Membrane</keyword>
<dbReference type="EMBL" id="PFAZ01000009">
    <property type="protein sequence ID" value="PIR88943.1"/>
    <property type="molecule type" value="Genomic_DNA"/>
</dbReference>
<name>A0A2H0URC7_9BACT</name>